<dbReference type="Pfam" id="PF10686">
    <property type="entry name" value="YAcAr"/>
    <property type="match status" value="1"/>
</dbReference>
<dbReference type="AlphaFoldDB" id="A0A345HWQ5"/>
<gene>
    <name evidence="2" type="ORF">DVK44_29450</name>
</gene>
<proteinExistence type="predicted"/>
<dbReference type="EMBL" id="CP031194">
    <property type="protein sequence ID" value="AXG81129.1"/>
    <property type="molecule type" value="Genomic_DNA"/>
</dbReference>
<evidence type="ECO:0000313" key="2">
    <source>
        <dbReference type="EMBL" id="AXG81129.1"/>
    </source>
</evidence>
<organism evidence="2 3">
    <name type="scientific">Streptomyces paludis</name>
    <dbReference type="NCBI Taxonomy" id="2282738"/>
    <lineage>
        <taxon>Bacteria</taxon>
        <taxon>Bacillati</taxon>
        <taxon>Actinomycetota</taxon>
        <taxon>Actinomycetes</taxon>
        <taxon>Kitasatosporales</taxon>
        <taxon>Streptomycetaceae</taxon>
        <taxon>Streptomyces</taxon>
    </lineage>
</organism>
<dbReference type="OrthoDB" id="572639at2"/>
<feature type="domain" description="YspA cpYpsA-related SLOG" evidence="1">
    <location>
        <begin position="1"/>
        <end position="49"/>
    </location>
</feature>
<evidence type="ECO:0000313" key="3">
    <source>
        <dbReference type="Proteomes" id="UP000253868"/>
    </source>
</evidence>
<accession>A0A345HWQ5</accession>
<sequence length="120" mass="13088">MRVIVTGSRKWSDDRAVNRALERVFDESGPFLLVHGACSTGADHYARVWVGLAGSLLGCKEERWPAHWGRLGKAAGPERNRRMIEAGADLVLAFPLPEGSGTQHTIGLAREAGIEVRVIE</sequence>
<protein>
    <submittedName>
        <fullName evidence="2">DUF2493 domain-containing protein</fullName>
    </submittedName>
</protein>
<reference evidence="3" key="1">
    <citation type="submission" date="2018-07" db="EMBL/GenBank/DDBJ databases">
        <authorList>
            <person name="Zhao J."/>
        </authorList>
    </citation>
    <scope>NUCLEOTIDE SEQUENCE [LARGE SCALE GENOMIC DNA]</scope>
    <source>
        <strain evidence="3">GSSD-12</strain>
    </source>
</reference>
<keyword evidence="3" id="KW-1185">Reference proteome</keyword>
<dbReference type="InterPro" id="IPR019627">
    <property type="entry name" value="YAcAr"/>
</dbReference>
<name>A0A345HWQ5_9ACTN</name>
<dbReference type="RefSeq" id="WP_114663670.1">
    <property type="nucleotide sequence ID" value="NZ_CP031194.1"/>
</dbReference>
<evidence type="ECO:0000259" key="1">
    <source>
        <dbReference type="Pfam" id="PF10686"/>
    </source>
</evidence>
<dbReference type="Proteomes" id="UP000253868">
    <property type="component" value="Chromosome"/>
</dbReference>
<dbReference type="KEGG" id="spad:DVK44_29450"/>